<feature type="non-terminal residue" evidence="1">
    <location>
        <position position="1"/>
    </location>
</feature>
<accession>X1F9I5</accession>
<reference evidence="1" key="1">
    <citation type="journal article" date="2014" name="Front. Microbiol.">
        <title>High frequency of phylogenetically diverse reductive dehalogenase-homologous genes in deep subseafloor sedimentary metagenomes.</title>
        <authorList>
            <person name="Kawai M."/>
            <person name="Futagami T."/>
            <person name="Toyoda A."/>
            <person name="Takaki Y."/>
            <person name="Nishi S."/>
            <person name="Hori S."/>
            <person name="Arai W."/>
            <person name="Tsubouchi T."/>
            <person name="Morono Y."/>
            <person name="Uchiyama I."/>
            <person name="Ito T."/>
            <person name="Fujiyama A."/>
            <person name="Inagaki F."/>
            <person name="Takami H."/>
        </authorList>
    </citation>
    <scope>NUCLEOTIDE SEQUENCE</scope>
    <source>
        <strain evidence="1">Expedition CK06-06</strain>
    </source>
</reference>
<dbReference type="EMBL" id="BARU01001105">
    <property type="protein sequence ID" value="GAH29220.1"/>
    <property type="molecule type" value="Genomic_DNA"/>
</dbReference>
<sequence>ALLKSVPKWADGISEKDLAISKIIPNIHYEFPVRVQGVLALFIRAVSSGGVDWCDKDYSNSFIYLDFIDYRFLPFVGKDIYFMSYGSGSYYFNIHLLGFYKKDN</sequence>
<name>X1F9I5_9ZZZZ</name>
<gene>
    <name evidence="1" type="ORF">S03H2_03090</name>
</gene>
<dbReference type="AlphaFoldDB" id="X1F9I5"/>
<evidence type="ECO:0000313" key="1">
    <source>
        <dbReference type="EMBL" id="GAH29220.1"/>
    </source>
</evidence>
<proteinExistence type="predicted"/>
<comment type="caution">
    <text evidence="1">The sequence shown here is derived from an EMBL/GenBank/DDBJ whole genome shotgun (WGS) entry which is preliminary data.</text>
</comment>
<organism evidence="1">
    <name type="scientific">marine sediment metagenome</name>
    <dbReference type="NCBI Taxonomy" id="412755"/>
    <lineage>
        <taxon>unclassified sequences</taxon>
        <taxon>metagenomes</taxon>
        <taxon>ecological metagenomes</taxon>
    </lineage>
</organism>
<protein>
    <submittedName>
        <fullName evidence="1">Uncharacterized protein</fullName>
    </submittedName>
</protein>